<sequence length="372" mass="41109">MAVPFYENQQEIMFFQQQWKAQLKEIIQQTELINGSQVDSFEREMEQFTGIKNAIAVGNGTDALIIGLTAAGVGVGDEVIVPCYSFFASVSCILHVGATPVFVDIEAESYAMNSTSIEAAITPKTKAIMPVHLFCQMADMPSIREVAERHQLLIFEDSAEAIGMYQNGVHAGGFGLGGVLSFFPTKTLGALGDAGMILTNNDKFAKACRQLGNLGRDESGIAQRIGFNSRMDEWHAMVLRSRFSVLEENIQARSANSDYLTTSLNAQAPMVKTPIFNSRGYDANRVDYVYLIEVDNRDALAQHLALAGITTETYYPIPLHMQPICRHLGYRQGDFPVAEKASTCALGLPMHAEMQQHQLDDIVQCIQNFYKE</sequence>
<protein>
    <submittedName>
        <fullName evidence="6">Pleiotropic regulatory protein</fullName>
    </submittedName>
</protein>
<dbReference type="InterPro" id="IPR000653">
    <property type="entry name" value="DegT/StrS_aminotransferase"/>
</dbReference>
<dbReference type="Gene3D" id="3.90.1150.10">
    <property type="entry name" value="Aspartate Aminotransferase, domain 1"/>
    <property type="match status" value="1"/>
</dbReference>
<organism evidence="6 7">
    <name type="scientific">Reinekea forsetii</name>
    <dbReference type="NCBI Taxonomy" id="1336806"/>
    <lineage>
        <taxon>Bacteria</taxon>
        <taxon>Pseudomonadati</taxon>
        <taxon>Pseudomonadota</taxon>
        <taxon>Gammaproteobacteria</taxon>
        <taxon>Oceanospirillales</taxon>
        <taxon>Saccharospirillaceae</taxon>
        <taxon>Reinekea</taxon>
    </lineage>
</organism>
<evidence type="ECO:0000256" key="4">
    <source>
        <dbReference type="PIRSR" id="PIRSR000390-2"/>
    </source>
</evidence>
<evidence type="ECO:0000256" key="3">
    <source>
        <dbReference type="PIRSR" id="PIRSR000390-1"/>
    </source>
</evidence>
<evidence type="ECO:0000256" key="5">
    <source>
        <dbReference type="RuleBase" id="RU004508"/>
    </source>
</evidence>
<dbReference type="InterPro" id="IPR015424">
    <property type="entry name" value="PyrdxlP-dep_Trfase"/>
</dbReference>
<comment type="similarity">
    <text evidence="2 5">Belongs to the DegT/DnrJ/EryC1 family.</text>
</comment>
<dbReference type="PANTHER" id="PTHR30244">
    <property type="entry name" value="TRANSAMINASE"/>
    <property type="match status" value="1"/>
</dbReference>
<dbReference type="GO" id="GO:0000271">
    <property type="term" value="P:polysaccharide biosynthetic process"/>
    <property type="evidence" value="ECO:0007669"/>
    <property type="project" value="TreeGrafter"/>
</dbReference>
<dbReference type="InterPro" id="IPR015422">
    <property type="entry name" value="PyrdxlP-dep_Trfase_small"/>
</dbReference>
<dbReference type="CDD" id="cd00616">
    <property type="entry name" value="AHBA_syn"/>
    <property type="match status" value="1"/>
</dbReference>
<dbReference type="Gene3D" id="3.40.640.10">
    <property type="entry name" value="Type I PLP-dependent aspartate aminotransferase-like (Major domain)"/>
    <property type="match status" value="1"/>
</dbReference>
<dbReference type="SUPFAM" id="SSF53383">
    <property type="entry name" value="PLP-dependent transferases"/>
    <property type="match status" value="1"/>
</dbReference>
<dbReference type="PANTHER" id="PTHR30244:SF36">
    <property type="entry name" value="3-OXO-GLUCOSE-6-PHOSPHATE:GLUTAMATE AMINOTRANSFERASE"/>
    <property type="match status" value="1"/>
</dbReference>
<dbReference type="RefSeq" id="WP_100257340.1">
    <property type="nucleotide sequence ID" value="NZ_CP011797.1"/>
</dbReference>
<dbReference type="EMBL" id="CP011797">
    <property type="protein sequence ID" value="ATX77057.1"/>
    <property type="molecule type" value="Genomic_DNA"/>
</dbReference>
<proteinExistence type="inferred from homology"/>
<evidence type="ECO:0000313" key="7">
    <source>
        <dbReference type="Proteomes" id="UP000229757"/>
    </source>
</evidence>
<dbReference type="GO" id="GO:0030170">
    <property type="term" value="F:pyridoxal phosphate binding"/>
    <property type="evidence" value="ECO:0007669"/>
    <property type="project" value="TreeGrafter"/>
</dbReference>
<dbReference type="InterPro" id="IPR015421">
    <property type="entry name" value="PyrdxlP-dep_Trfase_major"/>
</dbReference>
<gene>
    <name evidence="6" type="ORF">REIFOR_01920</name>
</gene>
<feature type="modified residue" description="N6-(pyridoxal phosphate)lysine" evidence="4">
    <location>
        <position position="186"/>
    </location>
</feature>
<evidence type="ECO:0000256" key="1">
    <source>
        <dbReference type="ARBA" id="ARBA00022898"/>
    </source>
</evidence>
<accession>A0A2K8KQQ3</accession>
<dbReference type="GO" id="GO:0008483">
    <property type="term" value="F:transaminase activity"/>
    <property type="evidence" value="ECO:0007669"/>
    <property type="project" value="TreeGrafter"/>
</dbReference>
<dbReference type="OrthoDB" id="9804264at2"/>
<reference evidence="6 7" key="1">
    <citation type="journal article" date="2017" name="Environ. Microbiol.">
        <title>Genomic and physiological analyses of 'Reinekea forsetii' reveal a versatile opportunistic lifestyle during spring algae blooms.</title>
        <authorList>
            <person name="Avci B."/>
            <person name="Hahnke R.L."/>
            <person name="Chafee M."/>
            <person name="Fischer T."/>
            <person name="Gruber-Vodicka H."/>
            <person name="Tegetmeyer H.E."/>
            <person name="Harder J."/>
            <person name="Fuchs B.M."/>
            <person name="Amann R.I."/>
            <person name="Teeling H."/>
        </authorList>
    </citation>
    <scope>NUCLEOTIDE SEQUENCE [LARGE SCALE GENOMIC DNA]</scope>
    <source>
        <strain evidence="6 7">Hel1_31_D35</strain>
    </source>
</reference>
<feature type="active site" description="Proton acceptor" evidence="3">
    <location>
        <position position="186"/>
    </location>
</feature>
<dbReference type="KEGG" id="rfo:REIFOR_01920"/>
<dbReference type="Pfam" id="PF01041">
    <property type="entry name" value="DegT_DnrJ_EryC1"/>
    <property type="match status" value="1"/>
</dbReference>
<evidence type="ECO:0000256" key="2">
    <source>
        <dbReference type="ARBA" id="ARBA00037999"/>
    </source>
</evidence>
<keyword evidence="7" id="KW-1185">Reference proteome</keyword>
<dbReference type="Proteomes" id="UP000229757">
    <property type="component" value="Chromosome"/>
</dbReference>
<dbReference type="AlphaFoldDB" id="A0A2K8KQQ3"/>
<name>A0A2K8KQQ3_9GAMM</name>
<keyword evidence="1 4" id="KW-0663">Pyridoxal phosphate</keyword>
<dbReference type="PIRSF" id="PIRSF000390">
    <property type="entry name" value="PLP_StrS"/>
    <property type="match status" value="1"/>
</dbReference>
<evidence type="ECO:0000313" key="6">
    <source>
        <dbReference type="EMBL" id="ATX77057.1"/>
    </source>
</evidence>